<feature type="transmembrane region" description="Helical" evidence="1">
    <location>
        <begin position="661"/>
        <end position="677"/>
    </location>
</feature>
<dbReference type="AlphaFoldDB" id="K6Z7Q0"/>
<evidence type="ECO:0000256" key="1">
    <source>
        <dbReference type="SAM" id="Phobius"/>
    </source>
</evidence>
<keyword evidence="1" id="KW-0472">Membrane</keyword>
<proteinExistence type="predicted"/>
<dbReference type="OrthoDB" id="7199749at2"/>
<feature type="transmembrane region" description="Helical" evidence="1">
    <location>
        <begin position="20"/>
        <end position="42"/>
    </location>
</feature>
<dbReference type="Proteomes" id="UP000006322">
    <property type="component" value="Unassembled WGS sequence"/>
</dbReference>
<name>K6Z7Q0_9ALTE</name>
<dbReference type="SUPFAM" id="SSF52317">
    <property type="entry name" value="Class I glutamine amidotransferase-like"/>
    <property type="match status" value="1"/>
</dbReference>
<protein>
    <recommendedName>
        <fullName evidence="4">Aerotolerance regulator N-terminal domain-containing protein</fullName>
    </recommendedName>
</protein>
<gene>
    <name evidence="2" type="ORF">GPLA_1297</name>
</gene>
<accession>K6Z7Q0</accession>
<keyword evidence="3" id="KW-1185">Reference proteome</keyword>
<sequence>MSWHVAQIGAYSLTTPQNMSLGQCTVLGILLLGAWLFSNLLIYRRLFKPRRYICALLLSLNTLAFMAFLGTVLDTRYSHTHTKQAILVTSGVSQEKLAALGRDKSGYNTVFTLDNNIDLSGATYLASPSLLVHAMPDVDTISVLGDGLSSEQWRTLLATQAHRDGVYTNSIAVTFSPSIKSTGLVDMRWNRQITLGEQLDITGIVQAPTTVDKANSHDTTQYLLQLQTPSGSVEQEVHLVAGQSFHLSTQPKSAGQWLYTLKLLTLSSQQVLEQSQLAVSIEQPPTLRVAIWQSAPSFETKHLKDWASKTGSQIKVVTQISQQAYLRQTINQAPLATGSVAPKGKQFFSPQALNDSDILLMDGRGLVQLSVDERDRLGEAVESGMGLLVFADNDLADSNLFNGAPQKKKLNMPRVQVDKQAEDELAIIYPQRPVTKNAKAMTSQLLAVSPLRFSNEQGDVLLNAPNQRPLVKRIHQGLGQVAMTLIPRSYVWKINDNQQAYGRLWHYLFKQIARNTLHTYWQPEKQDQLTLLHAQLNACLTLGNDKFTVSRYQAFSQYMDNQLRIEQPLVLNQQPEQPIWWCTHYWPQTSGWHRLYLANTTTANQAETSLNKPAASQYRYVYSPDTWPSWQQSNKHAASKEMAALSPQKTSNIHQEILHKGWFYGLLLLMLTLLWLARRLL</sequence>
<dbReference type="InterPro" id="IPR029062">
    <property type="entry name" value="Class_I_gatase-like"/>
</dbReference>
<comment type="caution">
    <text evidence="2">The sequence shown here is derived from an EMBL/GenBank/DDBJ whole genome shotgun (WGS) entry which is preliminary data.</text>
</comment>
<organism evidence="2 3">
    <name type="scientific">Paraglaciecola polaris LMG 21857</name>
    <dbReference type="NCBI Taxonomy" id="1129793"/>
    <lineage>
        <taxon>Bacteria</taxon>
        <taxon>Pseudomonadati</taxon>
        <taxon>Pseudomonadota</taxon>
        <taxon>Gammaproteobacteria</taxon>
        <taxon>Alteromonadales</taxon>
        <taxon>Alteromonadaceae</taxon>
        <taxon>Paraglaciecola</taxon>
    </lineage>
</organism>
<reference evidence="3" key="1">
    <citation type="journal article" date="2014" name="Environ. Microbiol.">
        <title>Comparative genomics of the marine bacterial genus Glaciecola reveals the high degree of genomic diversity and genomic characteristic for cold adaptation.</title>
        <authorList>
            <person name="Qin Q.L."/>
            <person name="Xie B.B."/>
            <person name="Yu Y."/>
            <person name="Shu Y.L."/>
            <person name="Rong J.C."/>
            <person name="Zhang Y.J."/>
            <person name="Zhao D.L."/>
            <person name="Chen X.L."/>
            <person name="Zhang X.Y."/>
            <person name="Chen B."/>
            <person name="Zhou B.C."/>
            <person name="Zhang Y.Z."/>
        </authorList>
    </citation>
    <scope>NUCLEOTIDE SEQUENCE [LARGE SCALE GENOMIC DNA]</scope>
    <source>
        <strain evidence="3">LMG 21857</strain>
    </source>
</reference>
<dbReference type="RefSeq" id="WP_007104010.1">
    <property type="nucleotide sequence ID" value="NZ_BAER01000033.1"/>
</dbReference>
<evidence type="ECO:0008006" key="4">
    <source>
        <dbReference type="Google" id="ProtNLM"/>
    </source>
</evidence>
<keyword evidence="1" id="KW-1133">Transmembrane helix</keyword>
<evidence type="ECO:0000313" key="2">
    <source>
        <dbReference type="EMBL" id="GAC32211.1"/>
    </source>
</evidence>
<dbReference type="EMBL" id="BAER01000033">
    <property type="protein sequence ID" value="GAC32211.1"/>
    <property type="molecule type" value="Genomic_DNA"/>
</dbReference>
<feature type="transmembrane region" description="Helical" evidence="1">
    <location>
        <begin position="54"/>
        <end position="73"/>
    </location>
</feature>
<dbReference type="STRING" id="1129793.GPLA_1297"/>
<evidence type="ECO:0000313" key="3">
    <source>
        <dbReference type="Proteomes" id="UP000006322"/>
    </source>
</evidence>
<keyword evidence="1" id="KW-0812">Transmembrane</keyword>